<comment type="cofactor">
    <cofactor evidence="2">
        <name>Mn(2+)</name>
        <dbReference type="ChEBI" id="CHEBI:29035"/>
    </cofactor>
</comment>
<dbReference type="OrthoDB" id="1645589at2"/>
<feature type="binding site" evidence="10 14">
    <location>
        <begin position="201"/>
        <end position="202"/>
    </location>
    <ligand>
        <name>substrate</name>
    </ligand>
</feature>
<dbReference type="NCBIfam" id="TIGR01163">
    <property type="entry name" value="rpe"/>
    <property type="match status" value="1"/>
</dbReference>
<keyword evidence="13" id="KW-0170">Cobalt</keyword>
<dbReference type="RefSeq" id="WP_145195809.1">
    <property type="nucleotide sequence ID" value="NZ_CP036267.1"/>
</dbReference>
<feature type="binding site" evidence="14">
    <location>
        <position position="181"/>
    </location>
    <ligand>
        <name>substrate</name>
    </ligand>
</feature>
<dbReference type="PROSITE" id="PS01086">
    <property type="entry name" value="RIBUL_P_3_EPIMER_2"/>
    <property type="match status" value="1"/>
</dbReference>
<evidence type="ECO:0000256" key="11">
    <source>
        <dbReference type="PIRNR" id="PIRNR001461"/>
    </source>
</evidence>
<dbReference type="CDD" id="cd00429">
    <property type="entry name" value="RPE"/>
    <property type="match status" value="1"/>
</dbReference>
<dbReference type="InterPro" id="IPR026019">
    <property type="entry name" value="Ribul_P_3_epim"/>
</dbReference>
<dbReference type="GO" id="GO:0019323">
    <property type="term" value="P:pentose catabolic process"/>
    <property type="evidence" value="ECO:0007669"/>
    <property type="project" value="UniProtKB-UniRule"/>
</dbReference>
<dbReference type="Proteomes" id="UP000315724">
    <property type="component" value="Chromosome"/>
</dbReference>
<keyword evidence="16" id="KW-1185">Reference proteome</keyword>
<feature type="active site" description="Proton donor" evidence="10 12">
    <location>
        <position position="179"/>
    </location>
</feature>
<evidence type="ECO:0000256" key="7">
    <source>
        <dbReference type="ARBA" id="ARBA00013188"/>
    </source>
</evidence>
<evidence type="ECO:0000256" key="6">
    <source>
        <dbReference type="ARBA" id="ARBA00009541"/>
    </source>
</evidence>
<dbReference type="PIRSF" id="PIRSF001461">
    <property type="entry name" value="RPE"/>
    <property type="match status" value="1"/>
</dbReference>
<proteinExistence type="inferred from homology"/>
<evidence type="ECO:0000256" key="14">
    <source>
        <dbReference type="PIRSR" id="PIRSR001461-3"/>
    </source>
</evidence>
<comment type="cofactor">
    <cofactor evidence="3">
        <name>Co(2+)</name>
        <dbReference type="ChEBI" id="CHEBI:48828"/>
    </cofactor>
</comment>
<evidence type="ECO:0000313" key="16">
    <source>
        <dbReference type="Proteomes" id="UP000315724"/>
    </source>
</evidence>
<evidence type="ECO:0000313" key="15">
    <source>
        <dbReference type="EMBL" id="QDT31323.1"/>
    </source>
</evidence>
<evidence type="ECO:0000256" key="1">
    <source>
        <dbReference type="ARBA" id="ARBA00001782"/>
    </source>
</evidence>
<evidence type="ECO:0000256" key="4">
    <source>
        <dbReference type="ARBA" id="ARBA00001947"/>
    </source>
</evidence>
<feature type="active site" description="Proton acceptor" evidence="10 12">
    <location>
        <position position="42"/>
    </location>
</feature>
<dbReference type="PROSITE" id="PS01085">
    <property type="entry name" value="RIBUL_P_3_EPIMER_1"/>
    <property type="match status" value="1"/>
</dbReference>
<dbReference type="Pfam" id="PF00834">
    <property type="entry name" value="Ribul_P_3_epim"/>
    <property type="match status" value="1"/>
</dbReference>
<sequence length="229" mass="24815">MSQQDRPQTPVIAPSMLKCDFGNLDAEIQKLEAAGAATLHLDVMDGHFVPNLSYGPMVIERIRERTKLILDAHLMISDPEKYLDEYIRVGCDWITFHIEAVPEPTALLKKIRDAGRLAGIAINPGTPVDRIAKLKNQVDLVLVMSVEPGFGGQSFIPDAIQKVAEARSLFPSETLISIDGGIGPATIPDVAANGVDVYVAGSSIFDQPCYETAIREMTSIASSNSPSRQ</sequence>
<accession>A0A517QI58</accession>
<comment type="cofactor">
    <cofactor evidence="5">
        <name>Fe(2+)</name>
        <dbReference type="ChEBI" id="CHEBI:29033"/>
    </cofactor>
</comment>
<keyword evidence="10 11" id="KW-0119">Carbohydrate metabolism</keyword>
<feature type="binding site" evidence="10 14">
    <location>
        <position position="73"/>
    </location>
    <ligand>
        <name>substrate</name>
    </ligand>
</feature>
<dbReference type="Gene3D" id="3.20.20.70">
    <property type="entry name" value="Aldolase class I"/>
    <property type="match status" value="1"/>
</dbReference>
<keyword evidence="9 10" id="KW-0413">Isomerase</keyword>
<dbReference type="FunFam" id="3.20.20.70:FF:000004">
    <property type="entry name" value="Ribulose-phosphate 3-epimerase"/>
    <property type="match status" value="1"/>
</dbReference>
<dbReference type="AlphaFoldDB" id="A0A517QI58"/>
<dbReference type="InterPro" id="IPR000056">
    <property type="entry name" value="Ribul_P_3_epim-like"/>
</dbReference>
<dbReference type="GO" id="GO:0004750">
    <property type="term" value="F:D-ribulose-phosphate 3-epimerase activity"/>
    <property type="evidence" value="ECO:0007669"/>
    <property type="project" value="UniProtKB-UniRule"/>
</dbReference>
<dbReference type="GO" id="GO:0046872">
    <property type="term" value="F:metal ion binding"/>
    <property type="evidence" value="ECO:0007669"/>
    <property type="project" value="UniProtKB-UniRule"/>
</dbReference>
<evidence type="ECO:0000256" key="8">
    <source>
        <dbReference type="ARBA" id="ARBA00022723"/>
    </source>
</evidence>
<name>A0A517QI58_9PLAN</name>
<dbReference type="EC" id="5.1.3.1" evidence="7 10"/>
<evidence type="ECO:0000256" key="10">
    <source>
        <dbReference type="HAMAP-Rule" id="MF_02227"/>
    </source>
</evidence>
<dbReference type="EMBL" id="CP036267">
    <property type="protein sequence ID" value="QDT31323.1"/>
    <property type="molecule type" value="Genomic_DNA"/>
</dbReference>
<comment type="catalytic activity">
    <reaction evidence="1 10 11">
        <text>D-ribulose 5-phosphate = D-xylulose 5-phosphate</text>
        <dbReference type="Rhea" id="RHEA:13677"/>
        <dbReference type="ChEBI" id="CHEBI:57737"/>
        <dbReference type="ChEBI" id="CHEBI:58121"/>
        <dbReference type="EC" id="5.1.3.1"/>
    </reaction>
</comment>
<comment type="pathway">
    <text evidence="10">Carbohydrate degradation.</text>
</comment>
<dbReference type="InterPro" id="IPR013785">
    <property type="entry name" value="Aldolase_TIM"/>
</dbReference>
<evidence type="ECO:0000256" key="5">
    <source>
        <dbReference type="ARBA" id="ARBA00001954"/>
    </source>
</evidence>
<evidence type="ECO:0000256" key="13">
    <source>
        <dbReference type="PIRSR" id="PIRSR001461-2"/>
    </source>
</evidence>
<evidence type="ECO:0000256" key="9">
    <source>
        <dbReference type="ARBA" id="ARBA00023235"/>
    </source>
</evidence>
<evidence type="ECO:0000256" key="3">
    <source>
        <dbReference type="ARBA" id="ARBA00001941"/>
    </source>
</evidence>
<evidence type="ECO:0000256" key="12">
    <source>
        <dbReference type="PIRSR" id="PIRSR001461-1"/>
    </source>
</evidence>
<dbReference type="NCBIfam" id="NF004076">
    <property type="entry name" value="PRK05581.1-4"/>
    <property type="match status" value="1"/>
</dbReference>
<comment type="cofactor">
    <cofactor evidence="10 13">
        <name>a divalent metal cation</name>
        <dbReference type="ChEBI" id="CHEBI:60240"/>
    </cofactor>
    <text evidence="10 13">Binds 1 divalent metal cation per subunit.</text>
</comment>
<dbReference type="KEGG" id="tpol:Mal48_05560"/>
<feature type="binding site" evidence="10">
    <location>
        <begin position="179"/>
        <end position="181"/>
    </location>
    <ligand>
        <name>substrate</name>
    </ligand>
</feature>
<protein>
    <recommendedName>
        <fullName evidence="7 10">Ribulose-phosphate 3-epimerase</fullName>
        <ecNumber evidence="7 10">5.1.3.1</ecNumber>
    </recommendedName>
</protein>
<feature type="binding site" evidence="10 13">
    <location>
        <position position="179"/>
    </location>
    <ligand>
        <name>a divalent metal cation</name>
        <dbReference type="ChEBI" id="CHEBI:60240"/>
    </ligand>
</feature>
<feature type="binding site" evidence="10 13">
    <location>
        <position position="73"/>
    </location>
    <ligand>
        <name>a divalent metal cation</name>
        <dbReference type="ChEBI" id="CHEBI:60240"/>
    </ligand>
</feature>
<keyword evidence="13" id="KW-0464">Manganese</keyword>
<feature type="binding site" evidence="10 13">
    <location>
        <position position="40"/>
    </location>
    <ligand>
        <name>a divalent metal cation</name>
        <dbReference type="ChEBI" id="CHEBI:60240"/>
    </ligand>
</feature>
<comment type="similarity">
    <text evidence="6 10 11">Belongs to the ribulose-phosphate 3-epimerase family.</text>
</comment>
<dbReference type="InterPro" id="IPR011060">
    <property type="entry name" value="RibuloseP-bd_barrel"/>
</dbReference>
<feature type="binding site" evidence="10 14">
    <location>
        <position position="15"/>
    </location>
    <ligand>
        <name>substrate</name>
    </ligand>
</feature>
<dbReference type="SUPFAM" id="SSF51366">
    <property type="entry name" value="Ribulose-phoshate binding barrel"/>
    <property type="match status" value="1"/>
</dbReference>
<evidence type="ECO:0000256" key="2">
    <source>
        <dbReference type="ARBA" id="ARBA00001936"/>
    </source>
</evidence>
<feature type="binding site" evidence="10 14">
    <location>
        <begin position="149"/>
        <end position="152"/>
    </location>
    <ligand>
        <name>substrate</name>
    </ligand>
</feature>
<gene>
    <name evidence="10 15" type="primary">rpe</name>
    <name evidence="15" type="ORF">Mal48_05560</name>
</gene>
<organism evidence="15 16">
    <name type="scientific">Thalassoglobus polymorphus</name>
    <dbReference type="NCBI Taxonomy" id="2527994"/>
    <lineage>
        <taxon>Bacteria</taxon>
        <taxon>Pseudomonadati</taxon>
        <taxon>Planctomycetota</taxon>
        <taxon>Planctomycetia</taxon>
        <taxon>Planctomycetales</taxon>
        <taxon>Planctomycetaceae</taxon>
        <taxon>Thalassoglobus</taxon>
    </lineage>
</organism>
<dbReference type="GO" id="GO:0006098">
    <property type="term" value="P:pentose-phosphate shunt"/>
    <property type="evidence" value="ECO:0007669"/>
    <property type="project" value="UniProtKB-UniRule"/>
</dbReference>
<keyword evidence="13" id="KW-0862">Zinc</keyword>
<dbReference type="GO" id="GO:0005737">
    <property type="term" value="C:cytoplasm"/>
    <property type="evidence" value="ECO:0007669"/>
    <property type="project" value="UniProtKB-ARBA"/>
</dbReference>
<dbReference type="HAMAP" id="MF_02227">
    <property type="entry name" value="RPE"/>
    <property type="match status" value="1"/>
</dbReference>
<comment type="function">
    <text evidence="10">Catalyzes the reversible epimerization of D-ribulose 5-phosphate to D-xylulose 5-phosphate.</text>
</comment>
<dbReference type="PANTHER" id="PTHR11749">
    <property type="entry name" value="RIBULOSE-5-PHOSPHATE-3-EPIMERASE"/>
    <property type="match status" value="1"/>
</dbReference>
<reference evidence="15 16" key="1">
    <citation type="submission" date="2019-02" db="EMBL/GenBank/DDBJ databases">
        <title>Deep-cultivation of Planctomycetes and their phenomic and genomic characterization uncovers novel biology.</title>
        <authorList>
            <person name="Wiegand S."/>
            <person name="Jogler M."/>
            <person name="Boedeker C."/>
            <person name="Pinto D."/>
            <person name="Vollmers J."/>
            <person name="Rivas-Marin E."/>
            <person name="Kohn T."/>
            <person name="Peeters S.H."/>
            <person name="Heuer A."/>
            <person name="Rast P."/>
            <person name="Oberbeckmann S."/>
            <person name="Bunk B."/>
            <person name="Jeske O."/>
            <person name="Meyerdierks A."/>
            <person name="Storesund J.E."/>
            <person name="Kallscheuer N."/>
            <person name="Luecker S."/>
            <person name="Lage O.M."/>
            <person name="Pohl T."/>
            <person name="Merkel B.J."/>
            <person name="Hornburger P."/>
            <person name="Mueller R.-W."/>
            <person name="Bruemmer F."/>
            <person name="Labrenz M."/>
            <person name="Spormann A.M."/>
            <person name="Op den Camp H."/>
            <person name="Overmann J."/>
            <person name="Amann R."/>
            <person name="Jetten M.S.M."/>
            <person name="Mascher T."/>
            <person name="Medema M.H."/>
            <person name="Devos D.P."/>
            <person name="Kaster A.-K."/>
            <person name="Ovreas L."/>
            <person name="Rohde M."/>
            <person name="Galperin M.Y."/>
            <person name="Jogler C."/>
        </authorList>
    </citation>
    <scope>NUCLEOTIDE SEQUENCE [LARGE SCALE GENOMIC DNA]</scope>
    <source>
        <strain evidence="15 16">Mal48</strain>
    </source>
</reference>
<comment type="cofactor">
    <cofactor evidence="4">
        <name>Zn(2+)</name>
        <dbReference type="ChEBI" id="CHEBI:29105"/>
    </cofactor>
</comment>
<keyword evidence="8 10" id="KW-0479">Metal-binding</keyword>
<feature type="binding site" evidence="10 13">
    <location>
        <position position="42"/>
    </location>
    <ligand>
        <name>a divalent metal cation</name>
        <dbReference type="ChEBI" id="CHEBI:60240"/>
    </ligand>
</feature>